<dbReference type="GO" id="GO:0046872">
    <property type="term" value="F:metal ion binding"/>
    <property type="evidence" value="ECO:0007669"/>
    <property type="project" value="InterPro"/>
</dbReference>
<evidence type="ECO:0000259" key="4">
    <source>
        <dbReference type="Pfam" id="PF00149"/>
    </source>
</evidence>
<evidence type="ECO:0000259" key="6">
    <source>
        <dbReference type="Pfam" id="PF16656"/>
    </source>
</evidence>
<dbReference type="Gene3D" id="3.60.21.10">
    <property type="match status" value="1"/>
</dbReference>
<dbReference type="EnsemblMetazoa" id="CJA05377.1">
    <property type="protein sequence ID" value="CJA05377.1"/>
    <property type="gene ID" value="WBGene00124581"/>
</dbReference>
<keyword evidence="1 3" id="KW-0732">Signal</keyword>
<dbReference type="GO" id="GO:0003993">
    <property type="term" value="F:acid phosphatase activity"/>
    <property type="evidence" value="ECO:0007669"/>
    <property type="project" value="UniProtKB-EC"/>
</dbReference>
<evidence type="ECO:0000256" key="2">
    <source>
        <dbReference type="ARBA" id="ARBA00023180"/>
    </source>
</evidence>
<comment type="catalytic activity">
    <reaction evidence="3">
        <text>a phosphate monoester + H2O = an alcohol + phosphate</text>
        <dbReference type="Rhea" id="RHEA:15017"/>
        <dbReference type="ChEBI" id="CHEBI:15377"/>
        <dbReference type="ChEBI" id="CHEBI:30879"/>
        <dbReference type="ChEBI" id="CHEBI:43474"/>
        <dbReference type="ChEBI" id="CHEBI:67140"/>
        <dbReference type="EC" id="3.1.3.2"/>
    </reaction>
</comment>
<dbReference type="AlphaFoldDB" id="A0A8R1DKP1"/>
<dbReference type="EC" id="3.1.3.2" evidence="3"/>
<evidence type="ECO:0000313" key="8">
    <source>
        <dbReference type="Proteomes" id="UP000005237"/>
    </source>
</evidence>
<keyword evidence="8" id="KW-1185">Reference proteome</keyword>
<dbReference type="SUPFAM" id="SSF56300">
    <property type="entry name" value="Metallo-dependent phosphatases"/>
    <property type="match status" value="1"/>
</dbReference>
<dbReference type="PANTHER" id="PTHR45867:SF2">
    <property type="entry name" value="PURPLE ACID PHOSPHATASE"/>
    <property type="match status" value="1"/>
</dbReference>
<feature type="domain" description="Purple acid phosphatase N-terminal" evidence="6">
    <location>
        <begin position="20"/>
        <end position="113"/>
    </location>
</feature>
<dbReference type="Proteomes" id="UP000005237">
    <property type="component" value="Unassembled WGS sequence"/>
</dbReference>
<dbReference type="SUPFAM" id="SSF49363">
    <property type="entry name" value="Purple acid phosphatase, N-terminal domain"/>
    <property type="match status" value="1"/>
</dbReference>
<dbReference type="PANTHER" id="PTHR45867">
    <property type="entry name" value="PURPLE ACID PHOSPHATASE"/>
    <property type="match status" value="1"/>
</dbReference>
<feature type="chain" id="PRO_5035968243" description="Purple acid phosphatase" evidence="3">
    <location>
        <begin position="17"/>
        <end position="415"/>
    </location>
</feature>
<sequence length="415" mass="47169">MISFLLLAILLSPALASKVEQVHLSLSGDMTEMVVTWITKEPLPNVTPFVVYGVSNDALRWTGKANTTSWKSDGKEGTERYTHRATMQNLVPGDVYYYQVGSSLAMSDTFRFSQPDPSKPLRAAIFGDLSVFKGQPTIDQLISATQKNQFDIIIHIGDLAYNLHDDDGNVGDAYMNAVQPFAAHVPYMVFAGNHEVKSRFHHIVNRFTMPRNGVYDDNLFWSFDYGLVHFIAINSEYYAEEMTIEAEAQYRWLEQELKKSKATWKIVMFHRPWYCSTKSEKGCHADADKLSRKGVLGFPGLEDLLNKHKVDLILYGHKHTYERMWPIYNKKFFKSEDPGHIKNAPAPVYMLTGGAGCHSHEDPADEIPQDFSIKCLGEYGYTLLKVHNATHLYTDFVDTSVLEGKLLDPFFLEKN</sequence>
<dbReference type="Pfam" id="PF00149">
    <property type="entry name" value="Metallophos"/>
    <property type="match status" value="1"/>
</dbReference>
<keyword evidence="2" id="KW-0325">Glycoprotein</keyword>
<dbReference type="InterPro" id="IPR029052">
    <property type="entry name" value="Metallo-depent_PP-like"/>
</dbReference>
<reference evidence="8" key="1">
    <citation type="submission" date="2010-08" db="EMBL/GenBank/DDBJ databases">
        <authorList>
            <consortium name="Caenorhabditis japonica Sequencing Consortium"/>
            <person name="Wilson R.K."/>
        </authorList>
    </citation>
    <scope>NUCLEOTIDE SEQUENCE [LARGE SCALE GENOMIC DNA]</scope>
    <source>
        <strain evidence="8">DF5081</strain>
    </source>
</reference>
<dbReference type="Pfam" id="PF16656">
    <property type="entry name" value="Pur_ac_phosph_N"/>
    <property type="match status" value="1"/>
</dbReference>
<evidence type="ECO:0000259" key="5">
    <source>
        <dbReference type="Pfam" id="PF14008"/>
    </source>
</evidence>
<dbReference type="InterPro" id="IPR004843">
    <property type="entry name" value="Calcineurin-like_PHP"/>
</dbReference>
<reference evidence="7" key="2">
    <citation type="submission" date="2022-06" db="UniProtKB">
        <authorList>
            <consortium name="EnsemblMetazoa"/>
        </authorList>
    </citation>
    <scope>IDENTIFICATION</scope>
    <source>
        <strain evidence="7">DF5081</strain>
    </source>
</reference>
<feature type="domain" description="Calcineurin-like phosphoesterase" evidence="4">
    <location>
        <begin position="122"/>
        <end position="321"/>
    </location>
</feature>
<organism evidence="7 8">
    <name type="scientific">Caenorhabditis japonica</name>
    <dbReference type="NCBI Taxonomy" id="281687"/>
    <lineage>
        <taxon>Eukaryota</taxon>
        <taxon>Metazoa</taxon>
        <taxon>Ecdysozoa</taxon>
        <taxon>Nematoda</taxon>
        <taxon>Chromadorea</taxon>
        <taxon>Rhabditida</taxon>
        <taxon>Rhabditina</taxon>
        <taxon>Rhabditomorpha</taxon>
        <taxon>Rhabditoidea</taxon>
        <taxon>Rhabditidae</taxon>
        <taxon>Peloderinae</taxon>
        <taxon>Caenorhabditis</taxon>
    </lineage>
</organism>
<feature type="domain" description="Purple acid phosphatase C-terminal" evidence="5">
    <location>
        <begin position="346"/>
        <end position="408"/>
    </location>
</feature>
<dbReference type="Pfam" id="PF14008">
    <property type="entry name" value="Metallophos_C"/>
    <property type="match status" value="1"/>
</dbReference>
<dbReference type="Gene3D" id="2.60.40.380">
    <property type="entry name" value="Purple acid phosphatase-like, N-terminal"/>
    <property type="match status" value="1"/>
</dbReference>
<feature type="signal peptide" evidence="3">
    <location>
        <begin position="1"/>
        <end position="16"/>
    </location>
</feature>
<evidence type="ECO:0000256" key="1">
    <source>
        <dbReference type="ARBA" id="ARBA00022729"/>
    </source>
</evidence>
<dbReference type="InterPro" id="IPR008963">
    <property type="entry name" value="Purple_acid_Pase-like_N"/>
</dbReference>
<dbReference type="OMA" id="LYFEHIT"/>
<comment type="similarity">
    <text evidence="3">Belongs to the metallophosphoesterase superfamily. Purple acid phosphatase family.</text>
</comment>
<dbReference type="InterPro" id="IPR025733">
    <property type="entry name" value="PAPs_C"/>
</dbReference>
<dbReference type="InterPro" id="IPR041792">
    <property type="entry name" value="MPP_PAP"/>
</dbReference>
<accession>A0A8R1DKP1</accession>
<name>A0A8R1DKP1_CAEJA</name>
<dbReference type="CDD" id="cd00839">
    <property type="entry name" value="MPP_PAPs"/>
    <property type="match status" value="1"/>
</dbReference>
<proteinExistence type="inferred from homology"/>
<evidence type="ECO:0000313" key="7">
    <source>
        <dbReference type="EnsemblMetazoa" id="CJA05377.1"/>
    </source>
</evidence>
<dbReference type="InterPro" id="IPR015914">
    <property type="entry name" value="PAPs_N"/>
</dbReference>
<keyword evidence="3" id="KW-0378">Hydrolase</keyword>
<evidence type="ECO:0000256" key="3">
    <source>
        <dbReference type="RuleBase" id="RU361203"/>
    </source>
</evidence>
<protein>
    <recommendedName>
        <fullName evidence="3">Purple acid phosphatase</fullName>
        <ecNumber evidence="3">3.1.3.2</ecNumber>
    </recommendedName>
</protein>